<sequence>MIRLLIADDQQLAREGLRQLLSHEPDIAFLGAASDGAELISMAREHQPDVILTDLRMPGTDGITAIRRLTARAPDRPIIALTTFDTDEYLFGALEAGAVGFLLKDGDPDLYLAAIRAAHRGQGLIDPQVTRRLVRRFATPPVRGHGLELTIRETEVLRLVALGRTNAEIAGHLRIAAGTVKIHVSRVLTKIGVRTRVQAAIHAYRSGLVSSHEEE</sequence>
<evidence type="ECO:0000313" key="9">
    <source>
        <dbReference type="Proteomes" id="UP000633509"/>
    </source>
</evidence>
<dbReference type="SUPFAM" id="SSF52172">
    <property type="entry name" value="CheY-like"/>
    <property type="match status" value="1"/>
</dbReference>
<evidence type="ECO:0000259" key="7">
    <source>
        <dbReference type="PROSITE" id="PS50110"/>
    </source>
</evidence>
<dbReference type="Gene3D" id="3.40.50.2300">
    <property type="match status" value="1"/>
</dbReference>
<dbReference type="SMART" id="SM00421">
    <property type="entry name" value="HTH_LUXR"/>
    <property type="match status" value="1"/>
</dbReference>
<dbReference type="PROSITE" id="PS50110">
    <property type="entry name" value="RESPONSE_REGULATORY"/>
    <property type="match status" value="1"/>
</dbReference>
<dbReference type="PRINTS" id="PR00038">
    <property type="entry name" value="HTHLUXR"/>
</dbReference>
<dbReference type="GO" id="GO:0003677">
    <property type="term" value="F:DNA binding"/>
    <property type="evidence" value="ECO:0007669"/>
    <property type="project" value="UniProtKB-KW"/>
</dbReference>
<dbReference type="InterPro" id="IPR039420">
    <property type="entry name" value="WalR-like"/>
</dbReference>
<accession>A0ABR9LQ24</accession>
<keyword evidence="2" id="KW-0805">Transcription regulation</keyword>
<feature type="domain" description="Response regulatory" evidence="7">
    <location>
        <begin position="3"/>
        <end position="119"/>
    </location>
</feature>
<dbReference type="InterPro" id="IPR011006">
    <property type="entry name" value="CheY-like_superfamily"/>
</dbReference>
<evidence type="ECO:0000256" key="2">
    <source>
        <dbReference type="ARBA" id="ARBA00023015"/>
    </source>
</evidence>
<dbReference type="SUPFAM" id="SSF46894">
    <property type="entry name" value="C-terminal effector domain of the bipartite response regulators"/>
    <property type="match status" value="1"/>
</dbReference>
<dbReference type="SMART" id="SM00448">
    <property type="entry name" value="REC"/>
    <property type="match status" value="1"/>
</dbReference>
<protein>
    <submittedName>
        <fullName evidence="8">DNA-binding NarL/FixJ family response regulator</fullName>
    </submittedName>
</protein>
<evidence type="ECO:0000259" key="6">
    <source>
        <dbReference type="PROSITE" id="PS50043"/>
    </source>
</evidence>
<comment type="caution">
    <text evidence="8">The sequence shown here is derived from an EMBL/GenBank/DDBJ whole genome shotgun (WGS) entry which is preliminary data.</text>
</comment>
<evidence type="ECO:0000256" key="1">
    <source>
        <dbReference type="ARBA" id="ARBA00022553"/>
    </source>
</evidence>
<organism evidence="8 9">
    <name type="scientific">Nonomuraea angiospora</name>
    <dbReference type="NCBI Taxonomy" id="46172"/>
    <lineage>
        <taxon>Bacteria</taxon>
        <taxon>Bacillati</taxon>
        <taxon>Actinomycetota</taxon>
        <taxon>Actinomycetes</taxon>
        <taxon>Streptosporangiales</taxon>
        <taxon>Streptosporangiaceae</taxon>
        <taxon>Nonomuraea</taxon>
    </lineage>
</organism>
<dbReference type="Pfam" id="PF00196">
    <property type="entry name" value="GerE"/>
    <property type="match status" value="1"/>
</dbReference>
<dbReference type="EMBL" id="JADBEK010000001">
    <property type="protein sequence ID" value="MBE1582755.1"/>
    <property type="molecule type" value="Genomic_DNA"/>
</dbReference>
<keyword evidence="1 5" id="KW-0597">Phosphoprotein</keyword>
<reference evidence="8 9" key="1">
    <citation type="submission" date="2020-10" db="EMBL/GenBank/DDBJ databases">
        <title>Sequencing the genomes of 1000 actinobacteria strains.</title>
        <authorList>
            <person name="Klenk H.-P."/>
        </authorList>
    </citation>
    <scope>NUCLEOTIDE SEQUENCE [LARGE SCALE GENOMIC DNA]</scope>
    <source>
        <strain evidence="8 9">DSM 43173</strain>
    </source>
</reference>
<dbReference type="InterPro" id="IPR000792">
    <property type="entry name" value="Tscrpt_reg_LuxR_C"/>
</dbReference>
<keyword evidence="4" id="KW-0804">Transcription</keyword>
<dbReference type="Pfam" id="PF00072">
    <property type="entry name" value="Response_reg"/>
    <property type="match status" value="1"/>
</dbReference>
<dbReference type="InterPro" id="IPR001789">
    <property type="entry name" value="Sig_transdc_resp-reg_receiver"/>
</dbReference>
<dbReference type="CDD" id="cd06170">
    <property type="entry name" value="LuxR_C_like"/>
    <property type="match status" value="1"/>
</dbReference>
<name>A0ABR9LQ24_9ACTN</name>
<dbReference type="Proteomes" id="UP000633509">
    <property type="component" value="Unassembled WGS sequence"/>
</dbReference>
<dbReference type="PROSITE" id="PS50043">
    <property type="entry name" value="HTH_LUXR_2"/>
    <property type="match status" value="1"/>
</dbReference>
<dbReference type="PROSITE" id="PS00622">
    <property type="entry name" value="HTH_LUXR_1"/>
    <property type="match status" value="1"/>
</dbReference>
<evidence type="ECO:0000256" key="5">
    <source>
        <dbReference type="PROSITE-ProRule" id="PRU00169"/>
    </source>
</evidence>
<keyword evidence="9" id="KW-1185">Reference proteome</keyword>
<evidence type="ECO:0000313" key="8">
    <source>
        <dbReference type="EMBL" id="MBE1582755.1"/>
    </source>
</evidence>
<dbReference type="PANTHER" id="PTHR43214">
    <property type="entry name" value="TWO-COMPONENT RESPONSE REGULATOR"/>
    <property type="match status" value="1"/>
</dbReference>
<dbReference type="CDD" id="cd17535">
    <property type="entry name" value="REC_NarL-like"/>
    <property type="match status" value="1"/>
</dbReference>
<feature type="modified residue" description="4-aspartylphosphate" evidence="5">
    <location>
        <position position="54"/>
    </location>
</feature>
<dbReference type="InterPro" id="IPR016032">
    <property type="entry name" value="Sig_transdc_resp-reg_C-effctor"/>
</dbReference>
<dbReference type="RefSeq" id="WP_192783980.1">
    <property type="nucleotide sequence ID" value="NZ_JADBEK010000001.1"/>
</dbReference>
<gene>
    <name evidence="8" type="ORF">H4W80_001013</name>
</gene>
<keyword evidence="3 8" id="KW-0238">DNA-binding</keyword>
<dbReference type="PANTHER" id="PTHR43214:SF24">
    <property type="entry name" value="TRANSCRIPTIONAL REGULATORY PROTEIN NARL-RELATED"/>
    <property type="match status" value="1"/>
</dbReference>
<dbReference type="InterPro" id="IPR058245">
    <property type="entry name" value="NreC/VraR/RcsB-like_REC"/>
</dbReference>
<proteinExistence type="predicted"/>
<feature type="domain" description="HTH luxR-type" evidence="6">
    <location>
        <begin position="142"/>
        <end position="207"/>
    </location>
</feature>
<evidence type="ECO:0000256" key="4">
    <source>
        <dbReference type="ARBA" id="ARBA00023163"/>
    </source>
</evidence>
<evidence type="ECO:0000256" key="3">
    <source>
        <dbReference type="ARBA" id="ARBA00023125"/>
    </source>
</evidence>